<reference evidence="1 2" key="1">
    <citation type="journal article" date="2012" name="Genome Biol.">
        <title>Sequencing three crocodilian genomes to illuminate the evolution of archosaurs and amniotes.</title>
        <authorList>
            <person name="St John J.A."/>
            <person name="Braun E.L."/>
            <person name="Isberg S.R."/>
            <person name="Miles L.G."/>
            <person name="Chong A.Y."/>
            <person name="Gongora J."/>
            <person name="Dalzell P."/>
            <person name="Moran C."/>
            <person name="Bed'hom B."/>
            <person name="Abzhanov A."/>
            <person name="Burgess S.C."/>
            <person name="Cooksey A.M."/>
            <person name="Castoe T.A."/>
            <person name="Crawford N.G."/>
            <person name="Densmore L.D."/>
            <person name="Drew J.C."/>
            <person name="Edwards S.V."/>
            <person name="Faircloth B.C."/>
            <person name="Fujita M.K."/>
            <person name="Greenwold M.J."/>
            <person name="Hoffmann F.G."/>
            <person name="Howard J.M."/>
            <person name="Iguchi T."/>
            <person name="Janes D.E."/>
            <person name="Khan S.Y."/>
            <person name="Kohno S."/>
            <person name="de Koning A.J."/>
            <person name="Lance S.L."/>
            <person name="McCarthy F.M."/>
            <person name="McCormack J.E."/>
            <person name="Merchant M.E."/>
            <person name="Peterson D.G."/>
            <person name="Pollock D.D."/>
            <person name="Pourmand N."/>
            <person name="Raney B.J."/>
            <person name="Roessler K.A."/>
            <person name="Sanford J.R."/>
            <person name="Sawyer R.H."/>
            <person name="Schmidt C.J."/>
            <person name="Triplett E.W."/>
            <person name="Tuberville T.D."/>
            <person name="Venegas-Anaya M."/>
            <person name="Howard J.T."/>
            <person name="Jarvis E.D."/>
            <person name="Guillette L.J.Jr."/>
            <person name="Glenn T.C."/>
            <person name="Green R.E."/>
            <person name="Ray D.A."/>
        </authorList>
    </citation>
    <scope>NUCLEOTIDE SEQUENCE [LARGE SCALE GENOMIC DNA]</scope>
    <source>
        <strain evidence="1">KSC_2009_1</strain>
    </source>
</reference>
<sequence>MKQTEQLPRIRGPTVTGDLFDCISSAVGIESWKPLCGWVIELPDRVCRCDQFTGSDAPLGSGFQIKKGVWKAF</sequence>
<dbReference type="AlphaFoldDB" id="A0A151MKN0"/>
<keyword evidence="2" id="KW-1185">Reference proteome</keyword>
<organism evidence="1 2">
    <name type="scientific">Alligator mississippiensis</name>
    <name type="common">American alligator</name>
    <dbReference type="NCBI Taxonomy" id="8496"/>
    <lineage>
        <taxon>Eukaryota</taxon>
        <taxon>Metazoa</taxon>
        <taxon>Chordata</taxon>
        <taxon>Craniata</taxon>
        <taxon>Vertebrata</taxon>
        <taxon>Euteleostomi</taxon>
        <taxon>Archelosauria</taxon>
        <taxon>Archosauria</taxon>
        <taxon>Crocodylia</taxon>
        <taxon>Alligatoridae</taxon>
        <taxon>Alligatorinae</taxon>
        <taxon>Alligator</taxon>
    </lineage>
</organism>
<evidence type="ECO:0000313" key="1">
    <source>
        <dbReference type="EMBL" id="KYO25003.1"/>
    </source>
</evidence>
<name>A0A151MKN0_ALLMI</name>
<evidence type="ECO:0000313" key="2">
    <source>
        <dbReference type="Proteomes" id="UP000050525"/>
    </source>
</evidence>
<dbReference type="EMBL" id="AKHW03005996">
    <property type="protein sequence ID" value="KYO25003.1"/>
    <property type="molecule type" value="Genomic_DNA"/>
</dbReference>
<comment type="caution">
    <text evidence="1">The sequence shown here is derived from an EMBL/GenBank/DDBJ whole genome shotgun (WGS) entry which is preliminary data.</text>
</comment>
<gene>
    <name evidence="1" type="ORF">Y1Q_0023844</name>
</gene>
<dbReference type="Proteomes" id="UP000050525">
    <property type="component" value="Unassembled WGS sequence"/>
</dbReference>
<proteinExistence type="predicted"/>
<accession>A0A151MKN0</accession>
<protein>
    <submittedName>
        <fullName evidence="1">Uncharacterized protein</fullName>
    </submittedName>
</protein>